<sequence>MDKILLALSFSALIDSTSMGFASETSLSVMSYNVENLFDTADDPKNPHDDTYLPKPEKDARGSAHVKSCKDNNSRERYLNECLSMDWSKGTYETKLSALATVISSFDELPAVLVLPETENKQVVTDLMAKLPAGSFSEVIQLNSSAEKGNRGIDVAMVSKLPLKSEPKAIKVFPENGSEGTCRVTRDIVQAEFELPTGESLHVFGVHFPSGGRGLNCRLQAFDVLNDAFKALPANSLAIAAGDFNFNCGDWTRSDKIVQKKAAEIGWAYSDKVNSCEAPGSSFYWGNKTWSFLDVIMVSPAMVEASASWKADVGSFTEVITHDSQMRTDAKTGLVVPNRFNIKTGKGVSDHLPVAMTFSSEK</sequence>
<feature type="domain" description="Endonuclease/exonuclease/phosphatase" evidence="2">
    <location>
        <begin position="76"/>
        <end position="357"/>
    </location>
</feature>
<proteinExistence type="predicted"/>
<organism evidence="3 4">
    <name type="scientific">Pseudovibrio ascidiaceicola</name>
    <dbReference type="NCBI Taxonomy" id="285279"/>
    <lineage>
        <taxon>Bacteria</taxon>
        <taxon>Pseudomonadati</taxon>
        <taxon>Pseudomonadota</taxon>
        <taxon>Alphaproteobacteria</taxon>
        <taxon>Hyphomicrobiales</taxon>
        <taxon>Stappiaceae</taxon>
        <taxon>Pseudovibrio</taxon>
    </lineage>
</organism>
<comment type="caution">
    <text evidence="3">The sequence shown here is derived from an EMBL/GenBank/DDBJ whole genome shotgun (WGS) entry which is preliminary data.</text>
</comment>
<dbReference type="SUPFAM" id="SSF56219">
    <property type="entry name" value="DNase I-like"/>
    <property type="match status" value="1"/>
</dbReference>
<dbReference type="InterPro" id="IPR036691">
    <property type="entry name" value="Endo/exonu/phosph_ase_sf"/>
</dbReference>
<dbReference type="EMBL" id="FOSK01000013">
    <property type="protein sequence ID" value="SFK97915.1"/>
    <property type="molecule type" value="Genomic_DNA"/>
</dbReference>
<evidence type="ECO:0000259" key="2">
    <source>
        <dbReference type="Pfam" id="PF19580"/>
    </source>
</evidence>
<dbReference type="PANTHER" id="PTHR42834:SF1">
    <property type="entry name" value="ENDONUCLEASE_EXONUCLEASE_PHOSPHATASE FAMILY PROTEIN (AFU_ORTHOLOGUE AFUA_3G09210)"/>
    <property type="match status" value="1"/>
</dbReference>
<feature type="compositionally biased region" description="Basic and acidic residues" evidence="1">
    <location>
        <begin position="42"/>
        <end position="69"/>
    </location>
</feature>
<protein>
    <recommendedName>
        <fullName evidence="2">Endonuclease/exonuclease/phosphatase domain-containing protein</fullName>
    </recommendedName>
</protein>
<accession>A0A1I4DWU8</accession>
<gene>
    <name evidence="3" type="ORF">SAMN04488518_11326</name>
</gene>
<dbReference type="InterPro" id="IPR005135">
    <property type="entry name" value="Endo/exonuclease/phosphatase"/>
</dbReference>
<name>A0A1I4DWU8_9HYPH</name>
<dbReference type="Pfam" id="PF19580">
    <property type="entry name" value="Exo_endo_phos_3"/>
    <property type="match status" value="1"/>
</dbReference>
<reference evidence="3 4" key="1">
    <citation type="submission" date="2016-10" db="EMBL/GenBank/DDBJ databases">
        <authorList>
            <person name="Varghese N."/>
            <person name="Submissions S."/>
        </authorList>
    </citation>
    <scope>NUCLEOTIDE SEQUENCE [LARGE SCALE GENOMIC DNA]</scope>
    <source>
        <strain evidence="3 4">DSM 16392</strain>
    </source>
</reference>
<evidence type="ECO:0000313" key="4">
    <source>
        <dbReference type="Proteomes" id="UP000199598"/>
    </source>
</evidence>
<feature type="region of interest" description="Disordered" evidence="1">
    <location>
        <begin position="38"/>
        <end position="69"/>
    </location>
</feature>
<dbReference type="Gene3D" id="3.60.10.10">
    <property type="entry name" value="Endonuclease/exonuclease/phosphatase"/>
    <property type="match status" value="1"/>
</dbReference>
<evidence type="ECO:0000313" key="3">
    <source>
        <dbReference type="EMBL" id="SFK97915.1"/>
    </source>
</evidence>
<keyword evidence="4" id="KW-1185">Reference proteome</keyword>
<evidence type="ECO:0000256" key="1">
    <source>
        <dbReference type="SAM" id="MobiDB-lite"/>
    </source>
</evidence>
<dbReference type="PANTHER" id="PTHR42834">
    <property type="entry name" value="ENDONUCLEASE/EXONUCLEASE/PHOSPHATASE FAMILY PROTEIN (AFU_ORTHOLOGUE AFUA_3G09210)"/>
    <property type="match status" value="1"/>
</dbReference>
<dbReference type="RefSeq" id="WP_208860556.1">
    <property type="nucleotide sequence ID" value="NZ_FOSK01000013.1"/>
</dbReference>
<dbReference type="Proteomes" id="UP000199598">
    <property type="component" value="Unassembled WGS sequence"/>
</dbReference>